<dbReference type="eggNOG" id="COG1011">
    <property type="taxonomic scope" value="Bacteria"/>
</dbReference>
<dbReference type="GO" id="GO:0016787">
    <property type="term" value="F:hydrolase activity"/>
    <property type="evidence" value="ECO:0007669"/>
    <property type="project" value="UniProtKB-KW"/>
</dbReference>
<evidence type="ECO:0000313" key="1">
    <source>
        <dbReference type="EMBL" id="AEQ97777.1"/>
    </source>
</evidence>
<dbReference type="KEGG" id="xor:XOC_3687"/>
<dbReference type="NCBIfam" id="TIGR01509">
    <property type="entry name" value="HAD-SF-IA-v3"/>
    <property type="match status" value="1"/>
</dbReference>
<evidence type="ECO:0000313" key="2">
    <source>
        <dbReference type="Proteomes" id="UP000008851"/>
    </source>
</evidence>
<dbReference type="InterPro" id="IPR023198">
    <property type="entry name" value="PGP-like_dom2"/>
</dbReference>
<accession>G7TFM8</accession>
<dbReference type="InterPro" id="IPR006439">
    <property type="entry name" value="HAD-SF_hydro_IA"/>
</dbReference>
<dbReference type="Gene3D" id="1.10.150.240">
    <property type="entry name" value="Putative phosphatase, domain 2"/>
    <property type="match status" value="1"/>
</dbReference>
<dbReference type="AlphaFoldDB" id="G7TFM8"/>
<dbReference type="PANTHER" id="PTHR43611:SF3">
    <property type="entry name" value="FLAVIN MONONUCLEOTIDE HYDROLASE 1, CHLOROPLATIC"/>
    <property type="match status" value="1"/>
</dbReference>
<protein>
    <submittedName>
        <fullName evidence="1">Hydrolase</fullName>
    </submittedName>
</protein>
<dbReference type="PANTHER" id="PTHR43611">
    <property type="entry name" value="ALPHA-D-GLUCOSE 1-PHOSPHATE PHOSPHATASE"/>
    <property type="match status" value="1"/>
</dbReference>
<dbReference type="SUPFAM" id="SSF56784">
    <property type="entry name" value="HAD-like"/>
    <property type="match status" value="1"/>
</dbReference>
<dbReference type="InterPro" id="IPR036412">
    <property type="entry name" value="HAD-like_sf"/>
</dbReference>
<dbReference type="InterPro" id="IPR023214">
    <property type="entry name" value="HAD_sf"/>
</dbReference>
<dbReference type="HOGENOM" id="CLU_045011_9_0_6"/>
<dbReference type="Gene3D" id="3.40.50.1000">
    <property type="entry name" value="HAD superfamily/HAD-like"/>
    <property type="match status" value="1"/>
</dbReference>
<organism evidence="1 2">
    <name type="scientific">Xanthomonas oryzae pv. oryzicola (strain BLS256)</name>
    <dbReference type="NCBI Taxonomy" id="383407"/>
    <lineage>
        <taxon>Bacteria</taxon>
        <taxon>Pseudomonadati</taxon>
        <taxon>Pseudomonadota</taxon>
        <taxon>Gammaproteobacteria</taxon>
        <taxon>Lysobacterales</taxon>
        <taxon>Lysobacteraceae</taxon>
        <taxon>Xanthomonas</taxon>
    </lineage>
</organism>
<name>G7TFM8_XANOB</name>
<dbReference type="Pfam" id="PF00702">
    <property type="entry name" value="Hydrolase"/>
    <property type="match status" value="1"/>
</dbReference>
<proteinExistence type="predicted"/>
<keyword evidence="1" id="KW-0378">Hydrolase</keyword>
<dbReference type="EMBL" id="CP003057">
    <property type="protein sequence ID" value="AEQ97777.1"/>
    <property type="molecule type" value="Genomic_DNA"/>
</dbReference>
<gene>
    <name evidence="1" type="ORF">XOC_3687</name>
</gene>
<reference evidence="1 2" key="1">
    <citation type="journal article" date="2011" name="J. Bacteriol.">
        <title>Two new complete genome sequences offer insight into host and tissue specificity of plant pathogenic Xanthomonas spp.</title>
        <authorList>
            <person name="Bogdanove A.J."/>
            <person name="Koebnik R."/>
            <person name="Lu H."/>
            <person name="Furutani A."/>
            <person name="Angiuoli S.V."/>
            <person name="Patil P.B."/>
            <person name="Van Sluys M.A."/>
            <person name="Ryan R.P."/>
            <person name="Meyer D.F."/>
            <person name="Han S.W."/>
            <person name="Aparna G."/>
            <person name="Rajaram M."/>
            <person name="Delcher A.L."/>
            <person name="Phillippy A.M."/>
            <person name="Puiu D."/>
            <person name="Schatz M.C."/>
            <person name="Shumway M."/>
            <person name="Sommer D.D."/>
            <person name="Trapnell C."/>
            <person name="Benahmed F."/>
            <person name="Dimitrov G."/>
            <person name="Madupu R."/>
            <person name="Radune D."/>
            <person name="Sullivan S."/>
            <person name="Jha G."/>
            <person name="Ishihara H."/>
            <person name="Lee S.W."/>
            <person name="Pandey A."/>
            <person name="Sharma V."/>
            <person name="Sriariyanun M."/>
            <person name="Szurek B."/>
            <person name="Vera-Cruz C.M."/>
            <person name="Dorman K.S."/>
            <person name="Ronald P.C."/>
            <person name="Verdier V."/>
            <person name="Dow J.M."/>
            <person name="Sonti R.V."/>
            <person name="Tsuge S."/>
            <person name="Brendel V.P."/>
            <person name="Rabinowicz P.D."/>
            <person name="Leach J.E."/>
            <person name="White F.F."/>
            <person name="Salzberg S.L."/>
        </authorList>
    </citation>
    <scope>NUCLEOTIDE SEQUENCE [LARGE SCALE GENOMIC DNA]</scope>
    <source>
        <strain evidence="1 2">BLS256</strain>
    </source>
</reference>
<sequence length="230" mass="24737">MALQVACLPCRAESTTLRLRHTSTHMSPAPPSLLLLDFDGVLAQSARPRRMAALAAAAGCSPQRVHEVVFAQGLERAYDAGQIDTQTYLAQLSEELGHLIDRATWIAARVAACRADPSAVAQVLAVSATTAVAVLTNNGPLMVDAIEQIVPSLFPLLQDRVLCSGALGGRKPEVQVYRRALAQLGQRAEHTLFVDDLFVNVRGARTAGLHADTVRDARALRRVLKRYGLA</sequence>
<dbReference type="Proteomes" id="UP000008851">
    <property type="component" value="Chromosome"/>
</dbReference>